<dbReference type="EMBL" id="JAPZBO010000004">
    <property type="protein sequence ID" value="KAJ5318354.1"/>
    <property type="molecule type" value="Genomic_DNA"/>
</dbReference>
<name>A0A9W9U4V2_9EURO</name>
<reference evidence="1" key="2">
    <citation type="journal article" date="2023" name="IMA Fungus">
        <title>Comparative genomic study of the Penicillium genus elucidates a diverse pangenome and 15 lateral gene transfer events.</title>
        <authorList>
            <person name="Petersen C."/>
            <person name="Sorensen T."/>
            <person name="Nielsen M.R."/>
            <person name="Sondergaard T.E."/>
            <person name="Sorensen J.L."/>
            <person name="Fitzpatrick D.A."/>
            <person name="Frisvad J.C."/>
            <person name="Nielsen K.L."/>
        </authorList>
    </citation>
    <scope>NUCLEOTIDE SEQUENCE</scope>
    <source>
        <strain evidence="1">IBT 21472</strain>
    </source>
</reference>
<gene>
    <name evidence="1" type="ORF">N7476_004774</name>
</gene>
<sequence length="225" mass="26362">MGKTCHCTESGWLVLRLRMHEWWNGELVSKELKAMVRLLQKEGISSFLIMSGFASERTSWRPPWWPNRWQRHQGIGAGWHVFLSYYSLDGWEKFPYQKRHKVQFVRTIDEAQQCAEKWLARELYNETIMASFRGNCFVLQSNGTADSEAGRRYEEFLQQHDGLPFQDDTRECECRQHPEGESLPDELGSSRALVGARLASSQEMTAPDRAHSKARKKYWFHPCVF</sequence>
<dbReference type="AlphaFoldDB" id="A0A9W9U4V2"/>
<accession>A0A9W9U4V2</accession>
<organism evidence="1 2">
    <name type="scientific">Penicillium atrosanguineum</name>
    <dbReference type="NCBI Taxonomy" id="1132637"/>
    <lineage>
        <taxon>Eukaryota</taxon>
        <taxon>Fungi</taxon>
        <taxon>Dikarya</taxon>
        <taxon>Ascomycota</taxon>
        <taxon>Pezizomycotina</taxon>
        <taxon>Eurotiomycetes</taxon>
        <taxon>Eurotiomycetidae</taxon>
        <taxon>Eurotiales</taxon>
        <taxon>Aspergillaceae</taxon>
        <taxon>Penicillium</taxon>
    </lineage>
</organism>
<evidence type="ECO:0000313" key="2">
    <source>
        <dbReference type="Proteomes" id="UP001147746"/>
    </source>
</evidence>
<keyword evidence="2" id="KW-1185">Reference proteome</keyword>
<evidence type="ECO:0000313" key="1">
    <source>
        <dbReference type="EMBL" id="KAJ5318354.1"/>
    </source>
</evidence>
<proteinExistence type="predicted"/>
<reference evidence="1" key="1">
    <citation type="submission" date="2022-12" db="EMBL/GenBank/DDBJ databases">
        <authorList>
            <person name="Petersen C."/>
        </authorList>
    </citation>
    <scope>NUCLEOTIDE SEQUENCE</scope>
    <source>
        <strain evidence="1">IBT 21472</strain>
    </source>
</reference>
<dbReference type="Proteomes" id="UP001147746">
    <property type="component" value="Unassembled WGS sequence"/>
</dbReference>
<protein>
    <submittedName>
        <fullName evidence="1">Uncharacterized protein</fullName>
    </submittedName>
</protein>
<comment type="caution">
    <text evidence="1">The sequence shown here is derived from an EMBL/GenBank/DDBJ whole genome shotgun (WGS) entry which is preliminary data.</text>
</comment>